<evidence type="ECO:0000313" key="13">
    <source>
        <dbReference type="Proteomes" id="UP000009168"/>
    </source>
</evidence>
<evidence type="ECO:0000256" key="6">
    <source>
        <dbReference type="ARBA" id="ARBA00022792"/>
    </source>
</evidence>
<keyword evidence="5" id="KW-0677">Repeat</keyword>
<dbReference type="GO" id="GO:0005743">
    <property type="term" value="C:mitochondrial inner membrane"/>
    <property type="evidence" value="ECO:0007669"/>
    <property type="project" value="UniProtKB-SubCell"/>
</dbReference>
<dbReference type="AlphaFoldDB" id="Q24CV5"/>
<gene>
    <name evidence="12" type="ORF">TTHERM_00713470</name>
</gene>
<evidence type="ECO:0000256" key="3">
    <source>
        <dbReference type="ARBA" id="ARBA00022448"/>
    </source>
</evidence>
<dbReference type="PROSITE" id="PS50920">
    <property type="entry name" value="SOLCAR"/>
    <property type="match status" value="2"/>
</dbReference>
<dbReference type="OrthoDB" id="756301at2759"/>
<feature type="repeat" description="Solcar" evidence="10">
    <location>
        <begin position="78"/>
        <end position="167"/>
    </location>
</feature>
<dbReference type="FunCoup" id="Q24CV5">
    <property type="interactions" value="407"/>
</dbReference>
<comment type="subcellular location">
    <subcellularLocation>
        <location evidence="1">Mitochondrion inner membrane</location>
        <topology evidence="1">Multi-pass membrane protein</topology>
    </subcellularLocation>
</comment>
<evidence type="ECO:0000256" key="7">
    <source>
        <dbReference type="ARBA" id="ARBA00022989"/>
    </source>
</evidence>
<keyword evidence="8" id="KW-0496">Mitochondrion</keyword>
<dbReference type="EMBL" id="GG662338">
    <property type="protein sequence ID" value="EAS05653.3"/>
    <property type="molecule type" value="Genomic_DNA"/>
</dbReference>
<comment type="similarity">
    <text evidence="2 11">Belongs to the mitochondrial carrier (TC 2.A.29) family.</text>
</comment>
<evidence type="ECO:0000256" key="4">
    <source>
        <dbReference type="ARBA" id="ARBA00022692"/>
    </source>
</evidence>
<evidence type="ECO:0000313" key="12">
    <source>
        <dbReference type="EMBL" id="EAS05653.3"/>
    </source>
</evidence>
<evidence type="ECO:0000256" key="8">
    <source>
        <dbReference type="ARBA" id="ARBA00023128"/>
    </source>
</evidence>
<keyword evidence="6" id="KW-0999">Mitochondrion inner membrane</keyword>
<dbReference type="InterPro" id="IPR002067">
    <property type="entry name" value="MCP"/>
</dbReference>
<organism evidence="12 13">
    <name type="scientific">Tetrahymena thermophila (strain SB210)</name>
    <dbReference type="NCBI Taxonomy" id="312017"/>
    <lineage>
        <taxon>Eukaryota</taxon>
        <taxon>Sar</taxon>
        <taxon>Alveolata</taxon>
        <taxon>Ciliophora</taxon>
        <taxon>Intramacronucleata</taxon>
        <taxon>Oligohymenophorea</taxon>
        <taxon>Hymenostomatida</taxon>
        <taxon>Tetrahymenina</taxon>
        <taxon>Tetrahymenidae</taxon>
        <taxon>Tetrahymena</taxon>
    </lineage>
</organism>
<evidence type="ECO:0000256" key="1">
    <source>
        <dbReference type="ARBA" id="ARBA00004448"/>
    </source>
</evidence>
<dbReference type="RefSeq" id="XP_001025898.3">
    <property type="nucleotide sequence ID" value="XM_001025898.3"/>
</dbReference>
<keyword evidence="4 10" id="KW-0812">Transmembrane</keyword>
<accession>Q24CV5</accession>
<dbReference type="PANTHER" id="PTHR45618">
    <property type="entry name" value="MITOCHONDRIAL DICARBOXYLATE CARRIER-RELATED"/>
    <property type="match status" value="1"/>
</dbReference>
<evidence type="ECO:0000256" key="11">
    <source>
        <dbReference type="RuleBase" id="RU000488"/>
    </source>
</evidence>
<feature type="repeat" description="Solcar" evidence="10">
    <location>
        <begin position="176"/>
        <end position="267"/>
    </location>
</feature>
<dbReference type="Gene3D" id="1.50.40.10">
    <property type="entry name" value="Mitochondrial carrier domain"/>
    <property type="match status" value="1"/>
</dbReference>
<dbReference type="KEGG" id="tet:TTHERM_00713470"/>
<protein>
    <submittedName>
        <fullName evidence="12">2-oxoglutarate/malate carrier protein</fullName>
    </submittedName>
</protein>
<reference evidence="13" key="1">
    <citation type="journal article" date="2006" name="PLoS Biol.">
        <title>Macronuclear genome sequence of the ciliate Tetrahymena thermophila, a model eukaryote.</title>
        <authorList>
            <person name="Eisen J.A."/>
            <person name="Coyne R.S."/>
            <person name="Wu M."/>
            <person name="Wu D."/>
            <person name="Thiagarajan M."/>
            <person name="Wortman J.R."/>
            <person name="Badger J.H."/>
            <person name="Ren Q."/>
            <person name="Amedeo P."/>
            <person name="Jones K.M."/>
            <person name="Tallon L.J."/>
            <person name="Delcher A.L."/>
            <person name="Salzberg S.L."/>
            <person name="Silva J.C."/>
            <person name="Haas B.J."/>
            <person name="Majoros W.H."/>
            <person name="Farzad M."/>
            <person name="Carlton J.M."/>
            <person name="Smith R.K. Jr."/>
            <person name="Garg J."/>
            <person name="Pearlman R.E."/>
            <person name="Karrer K.M."/>
            <person name="Sun L."/>
            <person name="Manning G."/>
            <person name="Elde N.C."/>
            <person name="Turkewitz A.P."/>
            <person name="Asai D.J."/>
            <person name="Wilkes D.E."/>
            <person name="Wang Y."/>
            <person name="Cai H."/>
            <person name="Collins K."/>
            <person name="Stewart B.A."/>
            <person name="Lee S.R."/>
            <person name="Wilamowska K."/>
            <person name="Weinberg Z."/>
            <person name="Ruzzo W.L."/>
            <person name="Wloga D."/>
            <person name="Gaertig J."/>
            <person name="Frankel J."/>
            <person name="Tsao C.-C."/>
            <person name="Gorovsky M.A."/>
            <person name="Keeling P.J."/>
            <person name="Waller R.F."/>
            <person name="Patron N.J."/>
            <person name="Cherry J.M."/>
            <person name="Stover N.A."/>
            <person name="Krieger C.J."/>
            <person name="del Toro C."/>
            <person name="Ryder H.F."/>
            <person name="Williamson S.C."/>
            <person name="Barbeau R.A."/>
            <person name="Hamilton E.P."/>
            <person name="Orias E."/>
        </authorList>
    </citation>
    <scope>NUCLEOTIDE SEQUENCE [LARGE SCALE GENOMIC DNA]</scope>
    <source>
        <strain evidence="13">SB210</strain>
    </source>
</reference>
<dbReference type="Pfam" id="PF00153">
    <property type="entry name" value="Mito_carr"/>
    <property type="match status" value="2"/>
</dbReference>
<keyword evidence="7" id="KW-1133">Transmembrane helix</keyword>
<dbReference type="InterPro" id="IPR018108">
    <property type="entry name" value="MCP_transmembrane"/>
</dbReference>
<dbReference type="InterPro" id="IPR050391">
    <property type="entry name" value="Mito_Metabolite_Transporter"/>
</dbReference>
<evidence type="ECO:0000256" key="10">
    <source>
        <dbReference type="PROSITE-ProRule" id="PRU00282"/>
    </source>
</evidence>
<dbReference type="FunFam" id="1.50.40.10:FF:000009">
    <property type="entry name" value="Mitochondrial 2-oxoglutarate/malate carrier protein"/>
    <property type="match status" value="1"/>
</dbReference>
<dbReference type="GO" id="GO:0055085">
    <property type="term" value="P:transmembrane transport"/>
    <property type="evidence" value="ECO:0007669"/>
    <property type="project" value="InterPro"/>
</dbReference>
<keyword evidence="13" id="KW-1185">Reference proteome</keyword>
<dbReference type="InParanoid" id="Q24CV5"/>
<evidence type="ECO:0000256" key="9">
    <source>
        <dbReference type="ARBA" id="ARBA00023136"/>
    </source>
</evidence>
<dbReference type="eggNOG" id="KOG0759">
    <property type="taxonomic scope" value="Eukaryota"/>
</dbReference>
<keyword evidence="3 11" id="KW-0813">Transport</keyword>
<dbReference type="GeneID" id="7837477"/>
<keyword evidence="9 10" id="KW-0472">Membrane</keyword>
<evidence type="ECO:0000256" key="2">
    <source>
        <dbReference type="ARBA" id="ARBA00006375"/>
    </source>
</evidence>
<name>Q24CV5_TETTS</name>
<evidence type="ECO:0000256" key="5">
    <source>
        <dbReference type="ARBA" id="ARBA00022737"/>
    </source>
</evidence>
<dbReference type="Proteomes" id="UP000009168">
    <property type="component" value="Unassembled WGS sequence"/>
</dbReference>
<dbReference type="SUPFAM" id="SSF103506">
    <property type="entry name" value="Mitochondrial carrier"/>
    <property type="match status" value="1"/>
</dbReference>
<proteinExistence type="inferred from homology"/>
<dbReference type="HOGENOM" id="CLU_015166_14_1_1"/>
<dbReference type="PRINTS" id="PR00926">
    <property type="entry name" value="MITOCARRIER"/>
</dbReference>
<sequence length="459" mass="52761">MPHQDDRKINLFVCMFVKQQSQTQVLHQINKYSKDIYQFIYQTILKLKNLQLINKTNKSKISFRYLKNMGGDLFDVIKPFLFGGISGCVATSVIQPIDTVKVQIQVIGETNAKGGPGALSTNPFQVAQRVIKHEGVRGLYKGLDAALLRQITYGTARLGLFRYLSDSHKAKHKRNLTFGEKALFSSFSGFVGCLVGNPADVSLVRCQRDSLLPPEQRRNYKHVGDALTRMVREEGILSLWRGSIPTICRAISMNMGMLTTYDQIKEMINEYTGTKDTMSTQVTASACAGVVCSTLSLPFDNAKTKLQGMKAGPDGKFPYKNIFDCMGRVRNQQKKAFKIFILNNLFQNKLDCCHRRYYWFMDWSPYLYFQSLTSRYYCPLSPRFPPSHFHQKSPLKILIKLLFQLNQIHMYIMHYTLSIFLKQNCLNKFIHSLIHFILLYKNTFKFCLSINSKLNLFIQ</sequence>
<dbReference type="InterPro" id="IPR023395">
    <property type="entry name" value="MCP_dom_sf"/>
</dbReference>